<proteinExistence type="predicted"/>
<gene>
    <name evidence="2" type="ORF">HD597_006387</name>
</gene>
<dbReference type="AlphaFoldDB" id="A0A9X2GKK0"/>
<keyword evidence="3" id="KW-1185">Reference proteome</keyword>
<feature type="transmembrane region" description="Helical" evidence="1">
    <location>
        <begin position="18"/>
        <end position="37"/>
    </location>
</feature>
<name>A0A9X2GKK0_9ACTN</name>
<evidence type="ECO:0000313" key="3">
    <source>
        <dbReference type="Proteomes" id="UP001139648"/>
    </source>
</evidence>
<dbReference type="Proteomes" id="UP001139648">
    <property type="component" value="Unassembled WGS sequence"/>
</dbReference>
<evidence type="ECO:0000256" key="1">
    <source>
        <dbReference type="SAM" id="Phobius"/>
    </source>
</evidence>
<comment type="caution">
    <text evidence="2">The sequence shown here is derived from an EMBL/GenBank/DDBJ whole genome shotgun (WGS) entry which is preliminary data.</text>
</comment>
<accession>A0A9X2GKK0</accession>
<sequence>MNGSSIPGWLRRMTRAQLAWAVVGLAVLVLVAIIARGNLEEIYKQQPDFVLGSLLAIVGFCFAKAFTRTAVNSALEMIRGDRSVEVAGEMDKQFARRLHDRNVHSDLALAKRNVVAAARRSAEFYDLQSKDPRFYINAPLMRVILDDLDEALASIMNLERAVESPDAQSAFVLPVDVRSELGDVLRDVREAVQRRNETYEALVAQFERAPADDLWGAFAVLSSDTLKALRDLEALMAKCLVQPPDGRLTALAGYIAAALRRAHEVDNLISTKALARPAAMATLIEDLAHAQDKLARIDLGPRLTIGGKALTG</sequence>
<dbReference type="RefSeq" id="WP_253746780.1">
    <property type="nucleotide sequence ID" value="NZ_BAABKA010000007.1"/>
</dbReference>
<reference evidence="2" key="1">
    <citation type="submission" date="2022-06" db="EMBL/GenBank/DDBJ databases">
        <title>Sequencing the genomes of 1000 actinobacteria strains.</title>
        <authorList>
            <person name="Klenk H.-P."/>
        </authorList>
    </citation>
    <scope>NUCLEOTIDE SEQUENCE</scope>
    <source>
        <strain evidence="2">DSM 46694</strain>
    </source>
</reference>
<dbReference type="EMBL" id="JAMZEB010000002">
    <property type="protein sequence ID" value="MCP2359367.1"/>
    <property type="molecule type" value="Genomic_DNA"/>
</dbReference>
<feature type="transmembrane region" description="Helical" evidence="1">
    <location>
        <begin position="49"/>
        <end position="67"/>
    </location>
</feature>
<keyword evidence="1" id="KW-1133">Transmembrane helix</keyword>
<protein>
    <submittedName>
        <fullName evidence="2">Uncharacterized protein</fullName>
    </submittedName>
</protein>
<keyword evidence="1" id="KW-0472">Membrane</keyword>
<evidence type="ECO:0000313" key="2">
    <source>
        <dbReference type="EMBL" id="MCP2359367.1"/>
    </source>
</evidence>
<organism evidence="2 3">
    <name type="scientific">Nonomuraea thailandensis</name>
    <dbReference type="NCBI Taxonomy" id="1188745"/>
    <lineage>
        <taxon>Bacteria</taxon>
        <taxon>Bacillati</taxon>
        <taxon>Actinomycetota</taxon>
        <taxon>Actinomycetes</taxon>
        <taxon>Streptosporangiales</taxon>
        <taxon>Streptosporangiaceae</taxon>
        <taxon>Nonomuraea</taxon>
    </lineage>
</organism>
<keyword evidence="1" id="KW-0812">Transmembrane</keyword>